<evidence type="ECO:0000313" key="2">
    <source>
        <dbReference type="EMBL" id="KAJ6778337.1"/>
    </source>
</evidence>
<comment type="caution">
    <text evidence="2">The sequence shown here is derived from an EMBL/GenBank/DDBJ whole genome shotgun (WGS) entry which is preliminary data.</text>
</comment>
<organism evidence="2 3">
    <name type="scientific">Salix koriyanagi</name>
    <dbReference type="NCBI Taxonomy" id="2511006"/>
    <lineage>
        <taxon>Eukaryota</taxon>
        <taxon>Viridiplantae</taxon>
        <taxon>Streptophyta</taxon>
        <taxon>Embryophyta</taxon>
        <taxon>Tracheophyta</taxon>
        <taxon>Spermatophyta</taxon>
        <taxon>Magnoliopsida</taxon>
        <taxon>eudicotyledons</taxon>
        <taxon>Gunneridae</taxon>
        <taxon>Pentapetalae</taxon>
        <taxon>rosids</taxon>
        <taxon>fabids</taxon>
        <taxon>Malpighiales</taxon>
        <taxon>Salicaceae</taxon>
        <taxon>Saliceae</taxon>
        <taxon>Salix</taxon>
    </lineage>
</organism>
<dbReference type="EMBL" id="JAPFFM010000001">
    <property type="protein sequence ID" value="KAJ6778337.1"/>
    <property type="molecule type" value="Genomic_DNA"/>
</dbReference>
<feature type="region of interest" description="Disordered" evidence="1">
    <location>
        <begin position="1"/>
        <end position="40"/>
    </location>
</feature>
<sequence>MNHNLQEENQNSCAWQAEQQRDLMDSTEKNGEESRKERETHCISNHLSSSLSSASSSMIVSKAGEFEVLREEMKSAGATSIQDLFKPFIFSSIAEDKPYRSKSSEFYLVGNRVPLKWNRSRLRSKLMAMLL</sequence>
<evidence type="ECO:0000256" key="1">
    <source>
        <dbReference type="SAM" id="MobiDB-lite"/>
    </source>
</evidence>
<feature type="compositionally biased region" description="Basic and acidic residues" evidence="1">
    <location>
        <begin position="19"/>
        <end position="40"/>
    </location>
</feature>
<feature type="compositionally biased region" description="Polar residues" evidence="1">
    <location>
        <begin position="1"/>
        <end position="18"/>
    </location>
</feature>
<keyword evidence="3" id="KW-1185">Reference proteome</keyword>
<gene>
    <name evidence="2" type="ORF">OIU74_002182</name>
</gene>
<proteinExistence type="predicted"/>
<reference evidence="2" key="1">
    <citation type="submission" date="2022-11" db="EMBL/GenBank/DDBJ databases">
        <authorList>
            <person name="Hyden B.L."/>
            <person name="Feng K."/>
            <person name="Yates T."/>
            <person name="Jawdy S."/>
            <person name="Smart L.B."/>
            <person name="Muchero W."/>
        </authorList>
    </citation>
    <scope>NUCLEOTIDE SEQUENCE</scope>
    <source>
        <tissue evidence="2">Shoot tip</tissue>
    </source>
</reference>
<name>A0A9Q0X321_9ROSI</name>
<accession>A0A9Q0X321</accession>
<protein>
    <submittedName>
        <fullName evidence="2">Uncharacterized protein</fullName>
    </submittedName>
</protein>
<dbReference type="Proteomes" id="UP001151752">
    <property type="component" value="Chromosome 16"/>
</dbReference>
<evidence type="ECO:0000313" key="3">
    <source>
        <dbReference type="Proteomes" id="UP001151752"/>
    </source>
</evidence>
<reference evidence="2" key="2">
    <citation type="journal article" date="2023" name="Int. J. Mol. Sci.">
        <title>De Novo Assembly and Annotation of 11 Diverse Shrub Willow (Salix) Genomes Reveals Novel Gene Organization in Sex-Linked Regions.</title>
        <authorList>
            <person name="Hyden B."/>
            <person name="Feng K."/>
            <person name="Yates T.B."/>
            <person name="Jawdy S."/>
            <person name="Cereghino C."/>
            <person name="Smart L.B."/>
            <person name="Muchero W."/>
        </authorList>
    </citation>
    <scope>NUCLEOTIDE SEQUENCE</scope>
    <source>
        <tissue evidence="2">Shoot tip</tissue>
    </source>
</reference>
<dbReference type="AlphaFoldDB" id="A0A9Q0X321"/>